<gene>
    <name evidence="1" type="ORF">GCM10010964_44820</name>
</gene>
<comment type="caution">
    <text evidence="1">The sequence shown here is derived from an EMBL/GenBank/DDBJ whole genome shotgun (WGS) entry which is preliminary data.</text>
</comment>
<dbReference type="InterPro" id="IPR008878">
    <property type="entry name" value="Transposase_IS66_Orf2"/>
</dbReference>
<dbReference type="NCBIfam" id="NF033819">
    <property type="entry name" value="IS66_TnpB"/>
    <property type="match status" value="1"/>
</dbReference>
<dbReference type="PANTHER" id="PTHR36455:SF1">
    <property type="entry name" value="BLR8292 PROTEIN"/>
    <property type="match status" value="1"/>
</dbReference>
<reference evidence="1 2" key="1">
    <citation type="journal article" date="2014" name="Int. J. Syst. Evol. Microbiol.">
        <title>Complete genome sequence of Corynebacterium casei LMG S-19264T (=DSM 44701T), isolated from a smear-ripened cheese.</title>
        <authorList>
            <consortium name="US DOE Joint Genome Institute (JGI-PGF)"/>
            <person name="Walter F."/>
            <person name="Albersmeier A."/>
            <person name="Kalinowski J."/>
            <person name="Ruckert C."/>
        </authorList>
    </citation>
    <scope>NUCLEOTIDE SEQUENCE [LARGE SCALE GENOMIC DNA]</scope>
    <source>
        <strain evidence="1 2">CGMCC 1.16330</strain>
    </source>
</reference>
<dbReference type="Proteomes" id="UP000597507">
    <property type="component" value="Unassembled WGS sequence"/>
</dbReference>
<name>A0A8J2ZG06_9PROT</name>
<evidence type="ECO:0000313" key="1">
    <source>
        <dbReference type="EMBL" id="GGG52733.1"/>
    </source>
</evidence>
<sequence>MIGPAPGVRVWLAAGPTDMRQGFDGLARLVQEVLGRDPFGGHVFAFRGKRGWRPVWWCRRVRARGA</sequence>
<accession>A0A8J2ZG06</accession>
<dbReference type="AlphaFoldDB" id="A0A8J2ZG06"/>
<dbReference type="PANTHER" id="PTHR36455">
    <property type="match status" value="1"/>
</dbReference>
<evidence type="ECO:0000313" key="2">
    <source>
        <dbReference type="Proteomes" id="UP000597507"/>
    </source>
</evidence>
<dbReference type="RefSeq" id="WP_188904398.1">
    <property type="nucleotide sequence ID" value="NZ_BMKS01000033.1"/>
</dbReference>
<organism evidence="1 2">
    <name type="scientific">Caldovatus sediminis</name>
    <dbReference type="NCBI Taxonomy" id="2041189"/>
    <lineage>
        <taxon>Bacteria</taxon>
        <taxon>Pseudomonadati</taxon>
        <taxon>Pseudomonadota</taxon>
        <taxon>Alphaproteobacteria</taxon>
        <taxon>Acetobacterales</taxon>
        <taxon>Roseomonadaceae</taxon>
        <taxon>Caldovatus</taxon>
    </lineage>
</organism>
<dbReference type="Pfam" id="PF05717">
    <property type="entry name" value="TnpB_IS66"/>
    <property type="match status" value="1"/>
</dbReference>
<evidence type="ECO:0008006" key="3">
    <source>
        <dbReference type="Google" id="ProtNLM"/>
    </source>
</evidence>
<keyword evidence="2" id="KW-1185">Reference proteome</keyword>
<protein>
    <recommendedName>
        <fullName evidence="3">Transposase</fullName>
    </recommendedName>
</protein>
<dbReference type="EMBL" id="BMKS01000033">
    <property type="protein sequence ID" value="GGG52733.1"/>
    <property type="molecule type" value="Genomic_DNA"/>
</dbReference>
<proteinExistence type="predicted"/>